<dbReference type="PANTHER" id="PTHR43671">
    <property type="entry name" value="SERINE/THREONINE-PROTEIN KINASE NEK"/>
    <property type="match status" value="1"/>
</dbReference>
<dbReference type="InterPro" id="IPR008271">
    <property type="entry name" value="Ser/Thr_kinase_AS"/>
</dbReference>
<dbReference type="RefSeq" id="XP_067804014.1">
    <property type="nucleotide sequence ID" value="XM_067945223.1"/>
</dbReference>
<evidence type="ECO:0000256" key="8">
    <source>
        <dbReference type="ARBA" id="ARBA00048679"/>
    </source>
</evidence>
<evidence type="ECO:0000256" key="6">
    <source>
        <dbReference type="ARBA" id="ARBA00022840"/>
    </source>
</evidence>
<keyword evidence="12" id="KW-1185">Reference proteome</keyword>
<dbReference type="KEGG" id="bdw:94334469"/>
<keyword evidence="9" id="KW-1133">Transmembrane helix</keyword>
<evidence type="ECO:0000256" key="4">
    <source>
        <dbReference type="ARBA" id="ARBA00022741"/>
    </source>
</evidence>
<accession>A0AAD9UPS2</accession>
<evidence type="ECO:0000259" key="10">
    <source>
        <dbReference type="PROSITE" id="PS50011"/>
    </source>
</evidence>
<proteinExistence type="predicted"/>
<keyword evidence="3" id="KW-0808">Transferase</keyword>
<dbReference type="Pfam" id="PF00069">
    <property type="entry name" value="Pkinase"/>
    <property type="match status" value="2"/>
</dbReference>
<dbReference type="GO" id="GO:0005524">
    <property type="term" value="F:ATP binding"/>
    <property type="evidence" value="ECO:0007669"/>
    <property type="project" value="UniProtKB-KW"/>
</dbReference>
<dbReference type="Gene3D" id="1.10.510.10">
    <property type="entry name" value="Transferase(Phosphotransferase) domain 1"/>
    <property type="match status" value="1"/>
</dbReference>
<dbReference type="EC" id="2.7.11.1" evidence="1"/>
<gene>
    <name evidence="11" type="ORF">BdWA1_000171</name>
</gene>
<dbReference type="AlphaFoldDB" id="A0AAD9UPS2"/>
<feature type="transmembrane region" description="Helical" evidence="9">
    <location>
        <begin position="131"/>
        <end position="153"/>
    </location>
</feature>
<keyword evidence="9" id="KW-0472">Membrane</keyword>
<name>A0AAD9UPS2_9APIC</name>
<sequence length="487" mass="56223">MGTLESRGCTPYYSKIAEYYLLQNMAIMCMHNGIYLCDNNKSKDENAQYVFDLTLESNGQFFNAEKISTNQHNINKYRDYLFMDIRNDVRKTTCAINLKYYDKENNKDGIDGMRKSHPSMHLDGKMSQKEMILVGIYLALSLCGLCSLIQVIIEYIRGCRCRICRGELKTVKNIAKGTSIRVELATVINPISKLEVNVVLKFIPVSSTYDITIRREERERMMALDHKGILHCFGDLVHKEYNWNPFQKTQMFLVLVTEYCKLGNLADLIQNTYEKFTNDYIIDLFKQICSALEYIHENNVLHRDIKSPNIFMSDFNSIRLGDFGLSSFSQGLEFKGKKHYKILKVHRGSFDQRDSSNSHQYSLESSITYNTSNTILDSMPVGTDCYMAPEVIKYSLYSEASDIWALGCVLYEMCTGTFMWEIEFQLGREPERLPQLLSQMPITTPVCVKSLLKEMLSEDYSKRPSAMQILKTKTLEINKEMVNIINA</sequence>
<dbReference type="PROSITE" id="PS00108">
    <property type="entry name" value="PROTEIN_KINASE_ST"/>
    <property type="match status" value="1"/>
</dbReference>
<dbReference type="GO" id="GO:0005634">
    <property type="term" value="C:nucleus"/>
    <property type="evidence" value="ECO:0007669"/>
    <property type="project" value="TreeGrafter"/>
</dbReference>
<feature type="domain" description="Protein kinase" evidence="10">
    <location>
        <begin position="168"/>
        <end position="475"/>
    </location>
</feature>
<evidence type="ECO:0000256" key="1">
    <source>
        <dbReference type="ARBA" id="ARBA00012513"/>
    </source>
</evidence>
<evidence type="ECO:0000256" key="3">
    <source>
        <dbReference type="ARBA" id="ARBA00022679"/>
    </source>
</evidence>
<comment type="caution">
    <text evidence="11">The sequence shown here is derived from an EMBL/GenBank/DDBJ whole genome shotgun (WGS) entry which is preliminary data.</text>
</comment>
<evidence type="ECO:0000256" key="9">
    <source>
        <dbReference type="SAM" id="Phobius"/>
    </source>
</evidence>
<dbReference type="EMBL" id="JALLKP010000001">
    <property type="protein sequence ID" value="KAK2197172.1"/>
    <property type="molecule type" value="Genomic_DNA"/>
</dbReference>
<reference evidence="11" key="1">
    <citation type="journal article" date="2023" name="Nat. Microbiol.">
        <title>Babesia duncani multi-omics identifies virulence factors and drug targets.</title>
        <authorList>
            <person name="Singh P."/>
            <person name="Lonardi S."/>
            <person name="Liang Q."/>
            <person name="Vydyam P."/>
            <person name="Khabirova E."/>
            <person name="Fang T."/>
            <person name="Gihaz S."/>
            <person name="Thekkiniath J."/>
            <person name="Munshi M."/>
            <person name="Abel S."/>
            <person name="Ciampossin L."/>
            <person name="Batugedara G."/>
            <person name="Gupta M."/>
            <person name="Lu X.M."/>
            <person name="Lenz T."/>
            <person name="Chakravarty S."/>
            <person name="Cornillot E."/>
            <person name="Hu Y."/>
            <person name="Ma W."/>
            <person name="Gonzalez L.M."/>
            <person name="Sanchez S."/>
            <person name="Estrada K."/>
            <person name="Sanchez-Flores A."/>
            <person name="Montero E."/>
            <person name="Harb O.S."/>
            <person name="Le Roch K.G."/>
            <person name="Mamoun C.B."/>
        </authorList>
    </citation>
    <scope>NUCLEOTIDE SEQUENCE</scope>
    <source>
        <strain evidence="11">WA1</strain>
    </source>
</reference>
<comment type="catalytic activity">
    <reaction evidence="7">
        <text>L-threonyl-[protein] + ATP = O-phospho-L-threonyl-[protein] + ADP + H(+)</text>
        <dbReference type="Rhea" id="RHEA:46608"/>
        <dbReference type="Rhea" id="RHEA-COMP:11060"/>
        <dbReference type="Rhea" id="RHEA-COMP:11605"/>
        <dbReference type="ChEBI" id="CHEBI:15378"/>
        <dbReference type="ChEBI" id="CHEBI:30013"/>
        <dbReference type="ChEBI" id="CHEBI:30616"/>
        <dbReference type="ChEBI" id="CHEBI:61977"/>
        <dbReference type="ChEBI" id="CHEBI:456216"/>
        <dbReference type="EC" id="2.7.11.1"/>
    </reaction>
</comment>
<protein>
    <recommendedName>
        <fullName evidence="1">non-specific serine/threonine protein kinase</fullName>
        <ecNumber evidence="1">2.7.11.1</ecNumber>
    </recommendedName>
</protein>
<keyword evidence="6" id="KW-0067">ATP-binding</keyword>
<dbReference type="InterPro" id="IPR050660">
    <property type="entry name" value="NEK_Ser/Thr_kinase"/>
</dbReference>
<comment type="catalytic activity">
    <reaction evidence="8">
        <text>L-seryl-[protein] + ATP = O-phospho-L-seryl-[protein] + ADP + H(+)</text>
        <dbReference type="Rhea" id="RHEA:17989"/>
        <dbReference type="Rhea" id="RHEA-COMP:9863"/>
        <dbReference type="Rhea" id="RHEA-COMP:11604"/>
        <dbReference type="ChEBI" id="CHEBI:15378"/>
        <dbReference type="ChEBI" id="CHEBI:29999"/>
        <dbReference type="ChEBI" id="CHEBI:30616"/>
        <dbReference type="ChEBI" id="CHEBI:83421"/>
        <dbReference type="ChEBI" id="CHEBI:456216"/>
        <dbReference type="EC" id="2.7.11.1"/>
    </reaction>
</comment>
<keyword evidence="2" id="KW-0723">Serine/threonine-protein kinase</keyword>
<dbReference type="SUPFAM" id="SSF56112">
    <property type="entry name" value="Protein kinase-like (PK-like)"/>
    <property type="match status" value="1"/>
</dbReference>
<evidence type="ECO:0000256" key="7">
    <source>
        <dbReference type="ARBA" id="ARBA00047899"/>
    </source>
</evidence>
<dbReference type="GO" id="GO:0004674">
    <property type="term" value="F:protein serine/threonine kinase activity"/>
    <property type="evidence" value="ECO:0007669"/>
    <property type="project" value="UniProtKB-KW"/>
</dbReference>
<dbReference type="Proteomes" id="UP001214638">
    <property type="component" value="Unassembled WGS sequence"/>
</dbReference>
<dbReference type="PROSITE" id="PS50011">
    <property type="entry name" value="PROTEIN_KINASE_DOM"/>
    <property type="match status" value="1"/>
</dbReference>
<keyword evidence="9" id="KW-0812">Transmembrane</keyword>
<dbReference type="InterPro" id="IPR000719">
    <property type="entry name" value="Prot_kinase_dom"/>
</dbReference>
<dbReference type="GeneID" id="94334469"/>
<dbReference type="SMART" id="SM00220">
    <property type="entry name" value="S_TKc"/>
    <property type="match status" value="1"/>
</dbReference>
<organism evidence="11 12">
    <name type="scientific">Babesia duncani</name>
    <dbReference type="NCBI Taxonomy" id="323732"/>
    <lineage>
        <taxon>Eukaryota</taxon>
        <taxon>Sar</taxon>
        <taxon>Alveolata</taxon>
        <taxon>Apicomplexa</taxon>
        <taxon>Aconoidasida</taxon>
        <taxon>Piroplasmida</taxon>
        <taxon>Babesiidae</taxon>
        <taxon>Babesia</taxon>
    </lineage>
</organism>
<dbReference type="PANTHER" id="PTHR43671:SF98">
    <property type="entry name" value="SERINE_THREONINE-PROTEIN KINASE NEK11"/>
    <property type="match status" value="1"/>
</dbReference>
<keyword evidence="4" id="KW-0547">Nucleotide-binding</keyword>
<evidence type="ECO:0000256" key="5">
    <source>
        <dbReference type="ARBA" id="ARBA00022777"/>
    </source>
</evidence>
<dbReference type="InterPro" id="IPR011009">
    <property type="entry name" value="Kinase-like_dom_sf"/>
</dbReference>
<evidence type="ECO:0000256" key="2">
    <source>
        <dbReference type="ARBA" id="ARBA00022527"/>
    </source>
</evidence>
<evidence type="ECO:0000313" key="11">
    <source>
        <dbReference type="EMBL" id="KAK2197172.1"/>
    </source>
</evidence>
<evidence type="ECO:0000313" key="12">
    <source>
        <dbReference type="Proteomes" id="UP001214638"/>
    </source>
</evidence>
<keyword evidence="5 11" id="KW-0418">Kinase</keyword>